<keyword evidence="1" id="KW-0547">Nucleotide-binding</keyword>
<comment type="caution">
    <text evidence="4">The sequence shown here is derived from an EMBL/GenBank/DDBJ whole genome shotgun (WGS) entry which is preliminary data.</text>
</comment>
<reference evidence="4" key="1">
    <citation type="submission" date="2021-03" db="EMBL/GenBank/DDBJ databases">
        <authorList>
            <person name="Jaffe A."/>
        </authorList>
    </citation>
    <scope>NUCLEOTIDE SEQUENCE</scope>
    <source>
        <strain evidence="4">RIFCSPLOWO2_01_FULL_AR10_48_17</strain>
    </source>
</reference>
<keyword evidence="2" id="KW-0067">ATP-binding</keyword>
<feature type="domain" description="KaiC" evidence="3">
    <location>
        <begin position="2"/>
        <end position="248"/>
    </location>
</feature>
<dbReference type="InterPro" id="IPR027417">
    <property type="entry name" value="P-loop_NTPase"/>
</dbReference>
<gene>
    <name evidence="4" type="ORF">J4215_04420</name>
</gene>
<name>A0A8T4L384_9ARCH</name>
<evidence type="ECO:0000256" key="2">
    <source>
        <dbReference type="ARBA" id="ARBA00022840"/>
    </source>
</evidence>
<evidence type="ECO:0000313" key="5">
    <source>
        <dbReference type="Proteomes" id="UP000675968"/>
    </source>
</evidence>
<dbReference type="PROSITE" id="PS51146">
    <property type="entry name" value="KAIC"/>
    <property type="match status" value="1"/>
</dbReference>
<dbReference type="EMBL" id="JAGVWC010000010">
    <property type="protein sequence ID" value="MBS3061798.1"/>
    <property type="molecule type" value="Genomic_DNA"/>
</dbReference>
<dbReference type="Gene3D" id="3.40.50.300">
    <property type="entry name" value="P-loop containing nucleotide triphosphate hydrolases"/>
    <property type="match status" value="1"/>
</dbReference>
<dbReference type="GO" id="GO:0005524">
    <property type="term" value="F:ATP binding"/>
    <property type="evidence" value="ECO:0007669"/>
    <property type="project" value="UniProtKB-KW"/>
</dbReference>
<proteinExistence type="predicted"/>
<dbReference type="PANTHER" id="PTHR43637">
    <property type="entry name" value="UPF0273 PROTEIN TM_0370"/>
    <property type="match status" value="1"/>
</dbReference>
<dbReference type="SUPFAM" id="SSF52540">
    <property type="entry name" value="P-loop containing nucleoside triphosphate hydrolases"/>
    <property type="match status" value="1"/>
</dbReference>
<dbReference type="InterPro" id="IPR014774">
    <property type="entry name" value="KaiC-like_dom"/>
</dbReference>
<evidence type="ECO:0000313" key="4">
    <source>
        <dbReference type="EMBL" id="MBS3061798.1"/>
    </source>
</evidence>
<reference evidence="4" key="2">
    <citation type="submission" date="2021-05" db="EMBL/GenBank/DDBJ databases">
        <title>Protein family content uncovers lineage relationships and bacterial pathway maintenance mechanisms in DPANN archaea.</title>
        <authorList>
            <person name="Castelle C.J."/>
            <person name="Meheust R."/>
            <person name="Jaffe A.L."/>
            <person name="Seitz K."/>
            <person name="Gong X."/>
            <person name="Baker B.J."/>
            <person name="Banfield J.F."/>
        </authorList>
    </citation>
    <scope>NUCLEOTIDE SEQUENCE</scope>
    <source>
        <strain evidence="4">RIFCSPLOWO2_01_FULL_AR10_48_17</strain>
    </source>
</reference>
<dbReference type="Proteomes" id="UP000675968">
    <property type="component" value="Unassembled WGS sequence"/>
</dbReference>
<organism evidence="4 5">
    <name type="scientific">Candidatus Iainarchaeum sp</name>
    <dbReference type="NCBI Taxonomy" id="3101447"/>
    <lineage>
        <taxon>Archaea</taxon>
        <taxon>Candidatus Iainarchaeota</taxon>
        <taxon>Candidatus Iainarchaeia</taxon>
        <taxon>Candidatus Iainarchaeales</taxon>
        <taxon>Candidatus Iainarchaeaceae</taxon>
        <taxon>Candidatus Iainarchaeum</taxon>
    </lineage>
</organism>
<dbReference type="Pfam" id="PF06745">
    <property type="entry name" value="ATPase"/>
    <property type="match status" value="2"/>
</dbReference>
<evidence type="ECO:0000256" key="1">
    <source>
        <dbReference type="ARBA" id="ARBA00022741"/>
    </source>
</evidence>
<accession>A0A8T4L384</accession>
<dbReference type="InterPro" id="IPR010624">
    <property type="entry name" value="KaiC_dom"/>
</dbReference>
<protein>
    <recommendedName>
        <fullName evidence="3">KaiC domain-containing protein</fullName>
    </recommendedName>
</protein>
<dbReference type="AlphaFoldDB" id="A0A8T4L384"/>
<evidence type="ECO:0000259" key="3">
    <source>
        <dbReference type="PROSITE" id="PS51146"/>
    </source>
</evidence>
<sequence>MLRVKTGISGFDELINGGFPKGNLVLLSGLTGSGKTIFATQYLVNGVKQYNERGLLISFEQIREDIIDQSNELGWDLLKLEKEKKLKVVTYTPNKMIFSAVLQEIKALIQEFKPDRIVLDSISTYGIYAETIAYIEILEKMGMQKSQFSFQLGPEVATRKAIVDMLEALKNQKATSIIISELPESTNFLSRDTISEFLCDGVVLLKHVSIGDSLNRNLEVRKMRKTDIRGGPRTYNITAKGIVIEAGG</sequence>